<dbReference type="GO" id="GO:0030247">
    <property type="term" value="F:polysaccharide binding"/>
    <property type="evidence" value="ECO:0007669"/>
    <property type="project" value="InterPro"/>
</dbReference>
<protein>
    <submittedName>
        <fullName evidence="5">Wall-associated receptor kinase 2</fullName>
    </submittedName>
</protein>
<keyword evidence="5" id="KW-0418">Kinase</keyword>
<evidence type="ECO:0000259" key="4">
    <source>
        <dbReference type="Pfam" id="PF13947"/>
    </source>
</evidence>
<evidence type="ECO:0000313" key="6">
    <source>
        <dbReference type="Proteomes" id="UP001140206"/>
    </source>
</evidence>
<feature type="chain" id="PRO_5043989708" evidence="3">
    <location>
        <begin position="22"/>
        <end position="320"/>
    </location>
</feature>
<evidence type="ECO:0000313" key="5">
    <source>
        <dbReference type="EMBL" id="KAJ4778336.1"/>
    </source>
</evidence>
<name>A0AAV8EH89_9POAL</name>
<dbReference type="InterPro" id="IPR025287">
    <property type="entry name" value="WAK_GUB"/>
</dbReference>
<evidence type="ECO:0000256" key="3">
    <source>
        <dbReference type="SAM" id="SignalP"/>
    </source>
</evidence>
<evidence type="ECO:0000256" key="1">
    <source>
        <dbReference type="ARBA" id="ARBA00004167"/>
    </source>
</evidence>
<comment type="subcellular location">
    <subcellularLocation>
        <location evidence="1">Membrane</location>
        <topology evidence="1">Single-pass membrane protein</topology>
    </subcellularLocation>
</comment>
<dbReference type="EMBL" id="JAMFTS010000003">
    <property type="protein sequence ID" value="KAJ4778336.1"/>
    <property type="molecule type" value="Genomic_DNA"/>
</dbReference>
<accession>A0AAV8EH89</accession>
<dbReference type="Pfam" id="PF13947">
    <property type="entry name" value="GUB_WAK_bind"/>
    <property type="match status" value="1"/>
</dbReference>
<comment type="caution">
    <text evidence="5">The sequence shown here is derived from an EMBL/GenBank/DDBJ whole genome shotgun (WGS) entry which is preliminary data.</text>
</comment>
<organism evidence="5 6">
    <name type="scientific">Rhynchospora pubera</name>
    <dbReference type="NCBI Taxonomy" id="906938"/>
    <lineage>
        <taxon>Eukaryota</taxon>
        <taxon>Viridiplantae</taxon>
        <taxon>Streptophyta</taxon>
        <taxon>Embryophyta</taxon>
        <taxon>Tracheophyta</taxon>
        <taxon>Spermatophyta</taxon>
        <taxon>Magnoliopsida</taxon>
        <taxon>Liliopsida</taxon>
        <taxon>Poales</taxon>
        <taxon>Cyperaceae</taxon>
        <taxon>Cyperoideae</taxon>
        <taxon>Rhynchosporeae</taxon>
        <taxon>Rhynchospora</taxon>
    </lineage>
</organism>
<keyword evidence="2 3" id="KW-0732">Signal</keyword>
<dbReference type="AlphaFoldDB" id="A0AAV8EH89"/>
<sequence length="320" mass="35152">MASLSFFKLALLTPLLLLVLASSTSSVAQLARLQPKIGCQTQCGDVKVDYPFGIGKRCGRSEHFQLLCKRNDRGRFKTFIRGNTLYDLEVSSISVSEGLARIKNPVSWLCYNRTDGSVTFDYSGANLIQTPFWVSNTRNIFIVIGSNAFAYISLNGTNSGYTAGCVAQKFSKESMVKSSCSGIGCCYATIPIRSKSYAMSFSLLDSNFSSSYSICGYAVLTEVNRFRFSTSYLTTPGSFEKDIVNLSVVLDWTIGNEKCELAQRNITSYACVSSHSTCVDYHGLGYRCSCLHGYGGNPYILHGCQIIKDIQRSVPVPLSK</sequence>
<keyword evidence="5" id="KW-0675">Receptor</keyword>
<feature type="signal peptide" evidence="3">
    <location>
        <begin position="1"/>
        <end position="21"/>
    </location>
</feature>
<evidence type="ECO:0000256" key="2">
    <source>
        <dbReference type="ARBA" id="ARBA00022729"/>
    </source>
</evidence>
<proteinExistence type="predicted"/>
<reference evidence="5" key="1">
    <citation type="submission" date="2022-08" db="EMBL/GenBank/DDBJ databases">
        <authorList>
            <person name="Marques A."/>
        </authorList>
    </citation>
    <scope>NUCLEOTIDE SEQUENCE</scope>
    <source>
        <strain evidence="5">RhyPub2mFocal</strain>
        <tissue evidence="5">Leaves</tissue>
    </source>
</reference>
<feature type="domain" description="Wall-associated receptor kinase galacturonan-binding" evidence="4">
    <location>
        <begin position="39"/>
        <end position="102"/>
    </location>
</feature>
<dbReference type="GO" id="GO:0016020">
    <property type="term" value="C:membrane"/>
    <property type="evidence" value="ECO:0007669"/>
    <property type="project" value="UniProtKB-SubCell"/>
</dbReference>
<gene>
    <name evidence="5" type="ORF">LUZ62_062593</name>
</gene>
<keyword evidence="5" id="KW-0808">Transferase</keyword>
<dbReference type="Proteomes" id="UP001140206">
    <property type="component" value="Chromosome 3"/>
</dbReference>
<dbReference type="PANTHER" id="PTHR33491">
    <property type="entry name" value="OSJNBA0016N04.9 PROTEIN"/>
    <property type="match status" value="1"/>
</dbReference>
<keyword evidence="6" id="KW-1185">Reference proteome</keyword>
<dbReference type="GO" id="GO:0016301">
    <property type="term" value="F:kinase activity"/>
    <property type="evidence" value="ECO:0007669"/>
    <property type="project" value="UniProtKB-KW"/>
</dbReference>